<dbReference type="PANTHER" id="PTHR46746:SF3">
    <property type="entry name" value="C-TYPE LECTIN DOMAIN-CONTAINING PROTEIN-RELATED"/>
    <property type="match status" value="1"/>
</dbReference>
<dbReference type="InterPro" id="IPR016186">
    <property type="entry name" value="C-type_lectin-like/link_sf"/>
</dbReference>
<dbReference type="EMBL" id="KV966851">
    <property type="protein sequence ID" value="PIO16331.1"/>
    <property type="molecule type" value="Genomic_DNA"/>
</dbReference>
<protein>
    <recommendedName>
        <fullName evidence="3">C-type lectin domain-containing protein</fullName>
    </recommendedName>
</protein>
<dbReference type="AlphaFoldDB" id="A0A2G9QMJ7"/>
<proteinExistence type="predicted"/>
<evidence type="ECO:0000256" key="1">
    <source>
        <dbReference type="ARBA" id="ARBA00004167"/>
    </source>
</evidence>
<dbReference type="InterPro" id="IPR033992">
    <property type="entry name" value="NKR-like_CTLD"/>
</dbReference>
<dbReference type="PANTHER" id="PTHR46746">
    <property type="entry name" value="KILLER CELL LECTIN-LIKE RECEPTOR SUBFAMILY F MEMBER 2"/>
    <property type="match status" value="1"/>
</dbReference>
<organism evidence="4 5">
    <name type="scientific">Aquarana catesbeiana</name>
    <name type="common">American bullfrog</name>
    <name type="synonym">Rana catesbeiana</name>
    <dbReference type="NCBI Taxonomy" id="8400"/>
    <lineage>
        <taxon>Eukaryota</taxon>
        <taxon>Metazoa</taxon>
        <taxon>Chordata</taxon>
        <taxon>Craniata</taxon>
        <taxon>Vertebrata</taxon>
        <taxon>Euteleostomi</taxon>
        <taxon>Amphibia</taxon>
        <taxon>Batrachia</taxon>
        <taxon>Anura</taxon>
        <taxon>Neobatrachia</taxon>
        <taxon>Ranoidea</taxon>
        <taxon>Ranidae</taxon>
        <taxon>Aquarana</taxon>
    </lineage>
</organism>
<dbReference type="InterPro" id="IPR001304">
    <property type="entry name" value="C-type_lectin-like"/>
</dbReference>
<dbReference type="Proteomes" id="UP000228934">
    <property type="component" value="Unassembled WGS sequence"/>
</dbReference>
<dbReference type="InterPro" id="IPR051379">
    <property type="entry name" value="C-type_Lectin_Receptor_IMM"/>
</dbReference>
<dbReference type="GO" id="GO:0005886">
    <property type="term" value="C:plasma membrane"/>
    <property type="evidence" value="ECO:0007669"/>
    <property type="project" value="TreeGrafter"/>
</dbReference>
<dbReference type="GO" id="GO:0030246">
    <property type="term" value="F:carbohydrate binding"/>
    <property type="evidence" value="ECO:0007669"/>
    <property type="project" value="UniProtKB-KW"/>
</dbReference>
<dbReference type="Pfam" id="PF00059">
    <property type="entry name" value="Lectin_C"/>
    <property type="match status" value="1"/>
</dbReference>
<evidence type="ECO:0000313" key="5">
    <source>
        <dbReference type="Proteomes" id="UP000228934"/>
    </source>
</evidence>
<reference evidence="5" key="1">
    <citation type="journal article" date="2017" name="Nat. Commun.">
        <title>The North American bullfrog draft genome provides insight into hormonal regulation of long noncoding RNA.</title>
        <authorList>
            <person name="Hammond S.A."/>
            <person name="Warren R.L."/>
            <person name="Vandervalk B.P."/>
            <person name="Kucuk E."/>
            <person name="Khan H."/>
            <person name="Gibb E.A."/>
            <person name="Pandoh P."/>
            <person name="Kirk H."/>
            <person name="Zhao Y."/>
            <person name="Jones M."/>
            <person name="Mungall A.J."/>
            <person name="Coope R."/>
            <person name="Pleasance S."/>
            <person name="Moore R.A."/>
            <person name="Holt R.A."/>
            <person name="Round J.M."/>
            <person name="Ohora S."/>
            <person name="Walle B.V."/>
            <person name="Veldhoen N."/>
            <person name="Helbing C.C."/>
            <person name="Birol I."/>
        </authorList>
    </citation>
    <scope>NUCLEOTIDE SEQUENCE [LARGE SCALE GENOMIC DNA]</scope>
</reference>
<keyword evidence="5" id="KW-1185">Reference proteome</keyword>
<gene>
    <name evidence="4" type="ORF">AB205_0091920</name>
</gene>
<accession>A0A2G9QMJ7</accession>
<dbReference type="SMART" id="SM00034">
    <property type="entry name" value="CLECT"/>
    <property type="match status" value="1"/>
</dbReference>
<evidence type="ECO:0000256" key="2">
    <source>
        <dbReference type="ARBA" id="ARBA00022734"/>
    </source>
</evidence>
<evidence type="ECO:0000259" key="3">
    <source>
        <dbReference type="PROSITE" id="PS50041"/>
    </source>
</evidence>
<dbReference type="InterPro" id="IPR016187">
    <property type="entry name" value="CTDL_fold"/>
</dbReference>
<comment type="subcellular location">
    <subcellularLocation>
        <location evidence="1">Membrane</location>
        <topology evidence="1">Single-pass membrane protein</topology>
    </subcellularLocation>
</comment>
<dbReference type="Gene3D" id="3.10.100.10">
    <property type="entry name" value="Mannose-Binding Protein A, subunit A"/>
    <property type="match status" value="1"/>
</dbReference>
<dbReference type="OrthoDB" id="6133475at2759"/>
<dbReference type="SUPFAM" id="SSF56436">
    <property type="entry name" value="C-type lectin-like"/>
    <property type="match status" value="1"/>
</dbReference>
<dbReference type="CDD" id="cd03593">
    <property type="entry name" value="CLECT_NK_receptors_like"/>
    <property type="match status" value="1"/>
</dbReference>
<feature type="domain" description="C-type lectin" evidence="3">
    <location>
        <begin position="10"/>
        <end position="120"/>
    </location>
</feature>
<dbReference type="PROSITE" id="PS50041">
    <property type="entry name" value="C_TYPE_LECTIN_2"/>
    <property type="match status" value="1"/>
</dbReference>
<keyword evidence="2" id="KW-0430">Lectin</keyword>
<evidence type="ECO:0000313" key="4">
    <source>
        <dbReference type="EMBL" id="PIO16331.1"/>
    </source>
</evidence>
<name>A0A2G9QMJ7_AQUCT</name>
<sequence length="133" mass="15529">MVCPAGWLWHRADCYYFSSGEQRTWRKSQDWCAVMGAHLLVLQDKKAPEFIQRLLGQQTDDKFWTGMYKAGDEWKWVNGQPSASSLFQPPKESSGNCVLLQQSGEYYAEDCTTQHRWICQKKAVKIDFNVTYY</sequence>